<feature type="compositionally biased region" description="Low complexity" evidence="1">
    <location>
        <begin position="466"/>
        <end position="479"/>
    </location>
</feature>
<dbReference type="InterPro" id="IPR050834">
    <property type="entry name" value="Glycosyltransf_2"/>
</dbReference>
<dbReference type="InterPro" id="IPR029044">
    <property type="entry name" value="Nucleotide-diphossugar_trans"/>
</dbReference>
<dbReference type="CDD" id="cd00761">
    <property type="entry name" value="Glyco_tranf_GTA_type"/>
    <property type="match status" value="1"/>
</dbReference>
<evidence type="ECO:0000313" key="3">
    <source>
        <dbReference type="EMBL" id="MDP9860755.1"/>
    </source>
</evidence>
<organism evidence="3 4">
    <name type="scientific">Streptosporangium brasiliense</name>
    <dbReference type="NCBI Taxonomy" id="47480"/>
    <lineage>
        <taxon>Bacteria</taxon>
        <taxon>Bacillati</taxon>
        <taxon>Actinomycetota</taxon>
        <taxon>Actinomycetes</taxon>
        <taxon>Streptosporangiales</taxon>
        <taxon>Streptosporangiaceae</taxon>
        <taxon>Streptosporangium</taxon>
    </lineage>
</organism>
<feature type="compositionally biased region" description="Low complexity" evidence="1">
    <location>
        <begin position="492"/>
        <end position="509"/>
    </location>
</feature>
<dbReference type="PANTHER" id="PTHR43685">
    <property type="entry name" value="GLYCOSYLTRANSFERASE"/>
    <property type="match status" value="1"/>
</dbReference>
<name>A0ABT9QX33_9ACTN</name>
<dbReference type="Proteomes" id="UP001230426">
    <property type="component" value="Unassembled WGS sequence"/>
</dbReference>
<dbReference type="PANTHER" id="PTHR43685:SF3">
    <property type="entry name" value="SLR2126 PROTEIN"/>
    <property type="match status" value="1"/>
</dbReference>
<proteinExistence type="predicted"/>
<dbReference type="Pfam" id="PF00535">
    <property type="entry name" value="Glycos_transf_2"/>
    <property type="match status" value="1"/>
</dbReference>
<evidence type="ECO:0000313" key="4">
    <source>
        <dbReference type="Proteomes" id="UP001230426"/>
    </source>
</evidence>
<dbReference type="RefSeq" id="WP_306856386.1">
    <property type="nucleotide sequence ID" value="NZ_JAUSRB010000001.1"/>
</dbReference>
<dbReference type="Gene3D" id="3.90.550.10">
    <property type="entry name" value="Spore Coat Polysaccharide Biosynthesis Protein SpsA, Chain A"/>
    <property type="match status" value="1"/>
</dbReference>
<feature type="region of interest" description="Disordered" evidence="1">
    <location>
        <begin position="1"/>
        <end position="21"/>
    </location>
</feature>
<feature type="compositionally biased region" description="Basic residues" evidence="1">
    <location>
        <begin position="543"/>
        <end position="559"/>
    </location>
</feature>
<sequence length="559" mass="59504">MTDGAGIDLPPIRHNDYSPLDPPTLGGWDPALPVSVVIPAHGGQHRLDLTLAALAAQTYPGHLTEVIVVDDGSDPPLRLPEIAPPDTRIVAAAPGGWGIAHAVNTGAALAEGRIIHRLDADMVVCREHIEAMARWHHLAGYLVAIGAKKFLKEPEISPADLYDGVRTGPLGAVFDLSEALASSTEQTISRTDGLRTSRNPYHVCTGPTVSMLRETFHAVGGVDPDVLRGEDTEFAYRLAAHGVVFVPEMAAEAVHLGLPAQRRDRDRVVRAVGPYLAHRVPLRRDLRKDRGRRWLVPYVEVVLHLDGEVKDDRPVREAVSAALEGSVTDVVVTLVAPWSRLTSGRRPVLGDPSFELRLLREHFAHDERVRLADEVSATPAPIPFRYTGPVSVPLGPDSLERMIAAVQGDRSGMLVVGLGDGGSATLERTEALGRALLLGADDVPASIRATHGVRHGERAEFWPARAAAAPAPAGRPGRATVDSRPAVKPADRPAQAAAGGGPADRPAAASEDRPTQAAADRPARSAADKPAQAGAGGFTVPTRKPKSRLARFRSAIRRG</sequence>
<evidence type="ECO:0000256" key="1">
    <source>
        <dbReference type="SAM" id="MobiDB-lite"/>
    </source>
</evidence>
<gene>
    <name evidence="3" type="ORF">J2S55_000014</name>
</gene>
<dbReference type="EMBL" id="JAUSRB010000001">
    <property type="protein sequence ID" value="MDP9860755.1"/>
    <property type="molecule type" value="Genomic_DNA"/>
</dbReference>
<accession>A0ABT9QX33</accession>
<feature type="domain" description="Glycosyltransferase 2-like" evidence="2">
    <location>
        <begin position="35"/>
        <end position="214"/>
    </location>
</feature>
<reference evidence="3 4" key="1">
    <citation type="submission" date="2023-07" db="EMBL/GenBank/DDBJ databases">
        <title>Sequencing the genomes of 1000 actinobacteria strains.</title>
        <authorList>
            <person name="Klenk H.-P."/>
        </authorList>
    </citation>
    <scope>NUCLEOTIDE SEQUENCE [LARGE SCALE GENOMIC DNA]</scope>
    <source>
        <strain evidence="3 4">DSM 44109</strain>
    </source>
</reference>
<keyword evidence="4" id="KW-1185">Reference proteome</keyword>
<dbReference type="SUPFAM" id="SSF53448">
    <property type="entry name" value="Nucleotide-diphospho-sugar transferases"/>
    <property type="match status" value="1"/>
</dbReference>
<dbReference type="InterPro" id="IPR001173">
    <property type="entry name" value="Glyco_trans_2-like"/>
</dbReference>
<comment type="caution">
    <text evidence="3">The sequence shown here is derived from an EMBL/GenBank/DDBJ whole genome shotgun (WGS) entry which is preliminary data.</text>
</comment>
<feature type="region of interest" description="Disordered" evidence="1">
    <location>
        <begin position="466"/>
        <end position="559"/>
    </location>
</feature>
<protein>
    <submittedName>
        <fullName evidence="3">GT2 family glycosyltransferase</fullName>
    </submittedName>
</protein>
<evidence type="ECO:0000259" key="2">
    <source>
        <dbReference type="Pfam" id="PF00535"/>
    </source>
</evidence>